<sequence>MDEEAEPVVQKPRRVAYHLMEPLQKRLQEFVEQDIIEKVPDQEPITWCSPMVVQPKPKNPNDIRLSLDLRTLNKSMLRARQVQAPITEDFITAFNKNCRIFSKLDLNHGYHQFVIDPQSRQAMTFSTPWGNYRYKRLAFGGVN</sequence>
<dbReference type="EMBL" id="CACRXK020030982">
    <property type="protein sequence ID" value="CAB4042848.1"/>
    <property type="molecule type" value="Genomic_DNA"/>
</dbReference>
<protein>
    <submittedName>
        <fullName evidence="1">Uncharacterized protein</fullName>
    </submittedName>
</protein>
<dbReference type="PANTHER" id="PTHR37984:SF11">
    <property type="entry name" value="INTEGRASE CATALYTIC DOMAIN-CONTAINING PROTEIN"/>
    <property type="match status" value="1"/>
</dbReference>
<proteinExistence type="predicted"/>
<evidence type="ECO:0000313" key="1">
    <source>
        <dbReference type="EMBL" id="CAB4042848.1"/>
    </source>
</evidence>
<name>A0A7D9KAB2_PARCT</name>
<dbReference type="AlphaFoldDB" id="A0A7D9KAB2"/>
<dbReference type="InterPro" id="IPR043128">
    <property type="entry name" value="Rev_trsase/Diguanyl_cyclase"/>
</dbReference>
<dbReference type="InterPro" id="IPR043502">
    <property type="entry name" value="DNA/RNA_pol_sf"/>
</dbReference>
<dbReference type="Gene3D" id="3.30.70.270">
    <property type="match status" value="1"/>
</dbReference>
<reference evidence="1" key="1">
    <citation type="submission" date="2020-04" db="EMBL/GenBank/DDBJ databases">
        <authorList>
            <person name="Alioto T."/>
            <person name="Alioto T."/>
            <person name="Gomez Garrido J."/>
        </authorList>
    </citation>
    <scope>NUCLEOTIDE SEQUENCE</scope>
    <source>
        <strain evidence="1">A484AB</strain>
    </source>
</reference>
<dbReference type="PANTHER" id="PTHR37984">
    <property type="entry name" value="PROTEIN CBG26694"/>
    <property type="match status" value="1"/>
</dbReference>
<accession>A0A7D9KAB2</accession>
<evidence type="ECO:0000313" key="2">
    <source>
        <dbReference type="Proteomes" id="UP001152795"/>
    </source>
</evidence>
<feature type="non-terminal residue" evidence="1">
    <location>
        <position position="143"/>
    </location>
</feature>
<organism evidence="1 2">
    <name type="scientific">Paramuricea clavata</name>
    <name type="common">Red gorgonian</name>
    <name type="synonym">Violescent sea-whip</name>
    <dbReference type="NCBI Taxonomy" id="317549"/>
    <lineage>
        <taxon>Eukaryota</taxon>
        <taxon>Metazoa</taxon>
        <taxon>Cnidaria</taxon>
        <taxon>Anthozoa</taxon>
        <taxon>Octocorallia</taxon>
        <taxon>Malacalcyonacea</taxon>
        <taxon>Plexauridae</taxon>
        <taxon>Paramuricea</taxon>
    </lineage>
</organism>
<gene>
    <name evidence="1" type="ORF">PACLA_8A063396</name>
</gene>
<dbReference type="Gene3D" id="3.10.10.10">
    <property type="entry name" value="HIV Type 1 Reverse Transcriptase, subunit A, domain 1"/>
    <property type="match status" value="1"/>
</dbReference>
<keyword evidence="2" id="KW-1185">Reference proteome</keyword>
<comment type="caution">
    <text evidence="1">The sequence shown here is derived from an EMBL/GenBank/DDBJ whole genome shotgun (WGS) entry which is preliminary data.</text>
</comment>
<dbReference type="SUPFAM" id="SSF56672">
    <property type="entry name" value="DNA/RNA polymerases"/>
    <property type="match status" value="1"/>
</dbReference>
<dbReference type="Proteomes" id="UP001152795">
    <property type="component" value="Unassembled WGS sequence"/>
</dbReference>
<dbReference type="InterPro" id="IPR050951">
    <property type="entry name" value="Retrovirus_Pol_polyprotein"/>
</dbReference>
<dbReference type="OrthoDB" id="41323at2759"/>